<dbReference type="CDD" id="cd18095">
    <property type="entry name" value="SpoU-like_rRNA-MTase"/>
    <property type="match status" value="1"/>
</dbReference>
<dbReference type="SUPFAM" id="SSF55315">
    <property type="entry name" value="L30e-like"/>
    <property type="match status" value="1"/>
</dbReference>
<dbReference type="InterPro" id="IPR051259">
    <property type="entry name" value="rRNA_Methyltransferase"/>
</dbReference>
<dbReference type="InterPro" id="IPR029064">
    <property type="entry name" value="Ribosomal_eL30-like_sf"/>
</dbReference>
<dbReference type="InterPro" id="IPR001537">
    <property type="entry name" value="SpoU_MeTrfase"/>
</dbReference>
<evidence type="ECO:0000313" key="9">
    <source>
        <dbReference type="Proteomes" id="UP000262901"/>
    </source>
</evidence>
<dbReference type="Gene3D" id="3.30.1330.30">
    <property type="match status" value="1"/>
</dbReference>
<comment type="similarity">
    <text evidence="1">Belongs to the class IV-like SAM-binding methyltransferase superfamily. RNA methyltransferase TrmH family.</text>
</comment>
<evidence type="ECO:0000256" key="3">
    <source>
        <dbReference type="ARBA" id="ARBA00022679"/>
    </source>
</evidence>
<evidence type="ECO:0000256" key="2">
    <source>
        <dbReference type="ARBA" id="ARBA00022603"/>
    </source>
</evidence>
<dbReference type="GO" id="GO:0032259">
    <property type="term" value="P:methylation"/>
    <property type="evidence" value="ECO:0007669"/>
    <property type="project" value="UniProtKB-KW"/>
</dbReference>
<proteinExistence type="inferred from homology"/>
<dbReference type="GO" id="GO:0008173">
    <property type="term" value="F:RNA methyltransferase activity"/>
    <property type="evidence" value="ECO:0007669"/>
    <property type="project" value="InterPro"/>
</dbReference>
<reference evidence="6 10" key="1">
    <citation type="submission" date="2018-08" db="EMBL/GenBank/DDBJ databases">
        <title>Draft genome of Streptococcus sp .nov. Z2.</title>
        <authorList>
            <person name="Tian Z."/>
        </authorList>
    </citation>
    <scope>NUCLEOTIDE SEQUENCE [LARGE SCALE GENOMIC DNA]</scope>
    <source>
        <strain evidence="6 10">Z2</strain>
    </source>
</reference>
<dbReference type="KEGG" id="schj:DDV21_002970"/>
<feature type="domain" description="RNA 2-O ribose methyltransferase substrate binding" evidence="4">
    <location>
        <begin position="29"/>
        <end position="95"/>
    </location>
</feature>
<dbReference type="GO" id="GO:0005737">
    <property type="term" value="C:cytoplasm"/>
    <property type="evidence" value="ECO:0007669"/>
    <property type="project" value="UniProtKB-ARBA"/>
</dbReference>
<keyword evidence="10" id="KW-1185">Reference proteome</keyword>
<dbReference type="Gene3D" id="3.40.1280.10">
    <property type="match status" value="1"/>
</dbReference>
<dbReference type="InterPro" id="IPR029026">
    <property type="entry name" value="tRNA_m1G_MTases_N"/>
</dbReference>
<evidence type="ECO:0000313" key="6">
    <source>
        <dbReference type="EMBL" id="RFU51205.1"/>
    </source>
</evidence>
<dbReference type="GO" id="GO:0006396">
    <property type="term" value="P:RNA processing"/>
    <property type="evidence" value="ECO:0007669"/>
    <property type="project" value="InterPro"/>
</dbReference>
<dbReference type="InterPro" id="IPR053888">
    <property type="entry name" value="MRM3-like_sub_bind"/>
</dbReference>
<dbReference type="SMART" id="SM00967">
    <property type="entry name" value="SpoU_sub_bind"/>
    <property type="match status" value="1"/>
</dbReference>
<gene>
    <name evidence="5" type="ORF">DDV21_002970</name>
    <name evidence="6" type="ORF">DDV22_04920</name>
    <name evidence="7" type="ORF">DDV23_05185</name>
</gene>
<dbReference type="PANTHER" id="PTHR43191:SF2">
    <property type="entry name" value="RRNA METHYLTRANSFERASE 3, MITOCHONDRIAL"/>
    <property type="match status" value="1"/>
</dbReference>
<dbReference type="EMBL" id="CP031733">
    <property type="protein sequence ID" value="AXQ78110.1"/>
    <property type="molecule type" value="Genomic_DNA"/>
</dbReference>
<dbReference type="OrthoDB" id="9785673at2"/>
<accession>A0A346NAR5</accession>
<evidence type="ECO:0000256" key="1">
    <source>
        <dbReference type="ARBA" id="ARBA00007228"/>
    </source>
</evidence>
<dbReference type="SUPFAM" id="SSF75217">
    <property type="entry name" value="alpha/beta knot"/>
    <property type="match status" value="1"/>
</dbReference>
<evidence type="ECO:0000259" key="4">
    <source>
        <dbReference type="SMART" id="SM00967"/>
    </source>
</evidence>
<dbReference type="Pfam" id="PF22435">
    <property type="entry name" value="MRM3-like_sub_bind"/>
    <property type="match status" value="1"/>
</dbReference>
<organism evidence="7 9">
    <name type="scientific">Streptococcus chenjunshii</name>
    <dbReference type="NCBI Taxonomy" id="2173853"/>
    <lineage>
        <taxon>Bacteria</taxon>
        <taxon>Bacillati</taxon>
        <taxon>Bacillota</taxon>
        <taxon>Bacilli</taxon>
        <taxon>Lactobacillales</taxon>
        <taxon>Streptococcaceae</taxon>
        <taxon>Streptococcus</taxon>
    </lineage>
</organism>
<dbReference type="Pfam" id="PF00588">
    <property type="entry name" value="SpoU_methylase"/>
    <property type="match status" value="1"/>
</dbReference>
<protein>
    <submittedName>
        <fullName evidence="7">RNA methyltransferase</fullName>
    </submittedName>
</protein>
<name>A0A372KLV1_9STRE</name>
<reference evidence="7 9" key="2">
    <citation type="submission" date="2018-08" db="EMBL/GenBank/DDBJ databases">
        <title>Draft genome of Streptococcus sp. nov. Z1.</title>
        <authorList>
            <person name="Tian Z."/>
        </authorList>
    </citation>
    <scope>NUCLEOTIDE SEQUENCE [LARGE SCALE GENOMIC DNA]</scope>
    <source>
        <strain evidence="7">Z1</strain>
        <strain evidence="9">Z1(2018)</strain>
    </source>
</reference>
<reference evidence="5" key="4">
    <citation type="journal article" date="2019" name="Int. J. Syst. Evol. Microbiol.">
        <title>Streptococcus chenjunshii sp. nov. isolated from feces of Tibetan antelopes.</title>
        <authorList>
            <person name="Tian Z."/>
            <person name="Lu S."/>
            <person name="Jin D."/>
            <person name="Yang J."/>
            <person name="Pu J."/>
            <person name="Lai X.H."/>
            <person name="Bai X.N."/>
            <person name="Wu X.M."/>
            <person name="Li J."/>
            <person name="Wang S."/>
            <person name="Xu J."/>
        </authorList>
    </citation>
    <scope>NUCLEOTIDE SEQUENCE</scope>
    <source>
        <strain evidence="5">Z15</strain>
    </source>
</reference>
<accession>A0A372KLV1</accession>
<dbReference type="EMBL" id="QVQY01000009">
    <property type="protein sequence ID" value="RFU51205.1"/>
    <property type="molecule type" value="Genomic_DNA"/>
</dbReference>
<reference evidence="8" key="3">
    <citation type="submission" date="2018-08" db="EMBL/GenBank/DDBJ databases">
        <title>Streptococcus chenjunshii sp. nov., isolated from stools sample of the Tibetan antelope in the Qinghai-Tibet plateau, China.</title>
        <authorList>
            <person name="Tian Z."/>
        </authorList>
    </citation>
    <scope>NUCLEOTIDE SEQUENCE [LARGE SCALE GENOMIC DNA]</scope>
    <source>
        <strain evidence="8">Z15</strain>
    </source>
</reference>
<dbReference type="PANTHER" id="PTHR43191">
    <property type="entry name" value="RRNA METHYLTRANSFERASE 3"/>
    <property type="match status" value="1"/>
</dbReference>
<dbReference type="RefSeq" id="WP_116878050.1">
    <property type="nucleotide sequence ID" value="NZ_CP031733.1"/>
</dbReference>
<keyword evidence="3 7" id="KW-0808">Transferase</keyword>
<dbReference type="GO" id="GO:0003723">
    <property type="term" value="F:RNA binding"/>
    <property type="evidence" value="ECO:0007669"/>
    <property type="project" value="InterPro"/>
</dbReference>
<evidence type="ECO:0000313" key="8">
    <source>
        <dbReference type="Proteomes" id="UP000246115"/>
    </source>
</evidence>
<keyword evidence="2 7" id="KW-0489">Methyltransferase</keyword>
<evidence type="ECO:0000313" key="7">
    <source>
        <dbReference type="EMBL" id="RFU53255.1"/>
    </source>
</evidence>
<evidence type="ECO:0000313" key="5">
    <source>
        <dbReference type="EMBL" id="AXQ78110.1"/>
    </source>
</evidence>
<sequence>MTIITSKTNNLIKKTKKLLQKKHRSHSYLIEGWHLFTEAEQAGAVFNNIFVTSELADRVRGFEQVRLVTEDVLKTLTESPSPQGIVAEVAMPESAFPDWTAGRFLLLDDIQDPGNLGTMVRTAAAAGLTGVFISEKSADIYNQKTLRAMQGSHFYIPIYRTNLLEVCSQLQQHAVPVFATSLAKSALDYRKLPKTDNFAFIMGNEGQGISELLLQKADRLVHIPMPGETESLNVAVAAGIIIFSLI</sequence>
<dbReference type="Proteomes" id="UP000246115">
    <property type="component" value="Chromosome"/>
</dbReference>
<dbReference type="Proteomes" id="UP000262901">
    <property type="component" value="Unassembled WGS sequence"/>
</dbReference>
<dbReference type="Proteomes" id="UP000264056">
    <property type="component" value="Unassembled WGS sequence"/>
</dbReference>
<dbReference type="EMBL" id="QVQZ01000009">
    <property type="protein sequence ID" value="RFU53255.1"/>
    <property type="molecule type" value="Genomic_DNA"/>
</dbReference>
<dbReference type="InterPro" id="IPR013123">
    <property type="entry name" value="SpoU_subst-bd"/>
</dbReference>
<evidence type="ECO:0000313" key="10">
    <source>
        <dbReference type="Proteomes" id="UP000264056"/>
    </source>
</evidence>
<dbReference type="AlphaFoldDB" id="A0A372KLV1"/>
<dbReference type="InterPro" id="IPR029028">
    <property type="entry name" value="Alpha/beta_knot_MTases"/>
</dbReference>